<reference evidence="10 11" key="1">
    <citation type="journal article" date="2024" name="Nat. Commun.">
        <title>Phylogenomics reveals the evolutionary origins of lichenization in chlorophyte algae.</title>
        <authorList>
            <person name="Puginier C."/>
            <person name="Libourel C."/>
            <person name="Otte J."/>
            <person name="Skaloud P."/>
            <person name="Haon M."/>
            <person name="Grisel S."/>
            <person name="Petersen M."/>
            <person name="Berrin J.G."/>
            <person name="Delaux P.M."/>
            <person name="Dal Grande F."/>
            <person name="Keller J."/>
        </authorList>
    </citation>
    <scope>NUCLEOTIDE SEQUENCE [LARGE SCALE GENOMIC DNA]</scope>
    <source>
        <strain evidence="10 11">SAG 2145</strain>
    </source>
</reference>
<keyword evidence="4 6" id="KW-0472">Membrane</keyword>
<dbReference type="Gene3D" id="2.115.10.20">
    <property type="entry name" value="Glycosyl hydrolase domain, family 43"/>
    <property type="match status" value="1"/>
</dbReference>
<dbReference type="InterPro" id="IPR056442">
    <property type="entry name" value="GINT1_N"/>
</dbReference>
<keyword evidence="5" id="KW-1015">Disulfide bond</keyword>
<name>A0AAW1Q5N5_9CHLO</name>
<evidence type="ECO:0000256" key="5">
    <source>
        <dbReference type="ARBA" id="ARBA00023157"/>
    </source>
</evidence>
<dbReference type="SUPFAM" id="SSF75005">
    <property type="entry name" value="Arabinanase/levansucrase/invertase"/>
    <property type="match status" value="1"/>
</dbReference>
<evidence type="ECO:0000259" key="8">
    <source>
        <dbReference type="Pfam" id="PF09258"/>
    </source>
</evidence>
<dbReference type="Pfam" id="PF09258">
    <property type="entry name" value="Glyco_transf_64"/>
    <property type="match status" value="1"/>
</dbReference>
<evidence type="ECO:0000256" key="7">
    <source>
        <dbReference type="SAM" id="SignalP"/>
    </source>
</evidence>
<dbReference type="Pfam" id="PF24793">
    <property type="entry name" value="GINT1_N"/>
    <property type="match status" value="1"/>
</dbReference>
<evidence type="ECO:0000256" key="4">
    <source>
        <dbReference type="ARBA" id="ARBA00023136"/>
    </source>
</evidence>
<feature type="signal peptide" evidence="7">
    <location>
        <begin position="1"/>
        <end position="24"/>
    </location>
</feature>
<dbReference type="AlphaFoldDB" id="A0AAW1Q5N5"/>
<dbReference type="InterPro" id="IPR004263">
    <property type="entry name" value="Exostosin"/>
</dbReference>
<evidence type="ECO:0000313" key="11">
    <source>
        <dbReference type="Proteomes" id="UP001438707"/>
    </source>
</evidence>
<dbReference type="Proteomes" id="UP001438707">
    <property type="component" value="Unassembled WGS sequence"/>
</dbReference>
<evidence type="ECO:0000259" key="9">
    <source>
        <dbReference type="Pfam" id="PF24793"/>
    </source>
</evidence>
<dbReference type="InterPro" id="IPR023296">
    <property type="entry name" value="Glyco_hydro_beta-prop_sf"/>
</dbReference>
<evidence type="ECO:0000313" key="10">
    <source>
        <dbReference type="EMBL" id="KAK9817405.1"/>
    </source>
</evidence>
<comment type="caution">
    <text evidence="10">The sequence shown here is derived from an EMBL/GenBank/DDBJ whole genome shotgun (WGS) entry which is preliminary data.</text>
</comment>
<comment type="subcellular location">
    <subcellularLocation>
        <location evidence="1">Membrane</location>
    </subcellularLocation>
</comment>
<dbReference type="EMBL" id="JALJOS010000071">
    <property type="protein sequence ID" value="KAK9817405.1"/>
    <property type="molecule type" value="Genomic_DNA"/>
</dbReference>
<dbReference type="SUPFAM" id="SSF53448">
    <property type="entry name" value="Nucleotide-diphospho-sugar transferases"/>
    <property type="match status" value="1"/>
</dbReference>
<keyword evidence="6" id="KW-0812">Transmembrane</keyword>
<evidence type="ECO:0000256" key="2">
    <source>
        <dbReference type="ARBA" id="ARBA00008700"/>
    </source>
</evidence>
<keyword evidence="7" id="KW-0732">Signal</keyword>
<keyword evidence="11" id="KW-1185">Reference proteome</keyword>
<dbReference type="GO" id="GO:0016757">
    <property type="term" value="F:glycosyltransferase activity"/>
    <property type="evidence" value="ECO:0007669"/>
    <property type="project" value="InterPro"/>
</dbReference>
<protein>
    <recommendedName>
        <fullName evidence="12">Glycosyl transferase 64 domain-containing protein</fullName>
    </recommendedName>
</protein>
<organism evidence="10 11">
    <name type="scientific">Apatococcus lobatus</name>
    <dbReference type="NCBI Taxonomy" id="904363"/>
    <lineage>
        <taxon>Eukaryota</taxon>
        <taxon>Viridiplantae</taxon>
        <taxon>Chlorophyta</taxon>
        <taxon>core chlorophytes</taxon>
        <taxon>Trebouxiophyceae</taxon>
        <taxon>Chlorellales</taxon>
        <taxon>Chlorellaceae</taxon>
        <taxon>Apatococcus</taxon>
    </lineage>
</organism>
<feature type="chain" id="PRO_5043542183" description="Glycosyl transferase 64 domain-containing protein" evidence="7">
    <location>
        <begin position="25"/>
        <end position="733"/>
    </location>
</feature>
<dbReference type="PANTHER" id="PTHR48261">
    <property type="entry name" value="ACETYLGLUCOSAMINYLTRANSFERASE"/>
    <property type="match status" value="1"/>
</dbReference>
<feature type="domain" description="Glycosyl transferase 64" evidence="8">
    <location>
        <begin position="483"/>
        <end position="723"/>
    </location>
</feature>
<keyword evidence="6" id="KW-1133">Transmembrane helix</keyword>
<dbReference type="PANTHER" id="PTHR48261:SF6">
    <property type="entry name" value="GLYCOSYLTRANSFERASE FAMILY PROTEIN"/>
    <property type="match status" value="1"/>
</dbReference>
<keyword evidence="3" id="KW-0808">Transferase</keyword>
<feature type="domain" description="Glucosamine inositolphosphorylceramide transferase 1 N-terminal" evidence="9">
    <location>
        <begin position="38"/>
        <end position="340"/>
    </location>
</feature>
<evidence type="ECO:0008006" key="12">
    <source>
        <dbReference type="Google" id="ProtNLM"/>
    </source>
</evidence>
<evidence type="ECO:0000256" key="3">
    <source>
        <dbReference type="ARBA" id="ARBA00022679"/>
    </source>
</evidence>
<accession>A0AAW1Q5N5</accession>
<dbReference type="FunFam" id="2.115.10.20:FF:000004">
    <property type="entry name" value="Glucosamine inositolphosphorylceramide transferase 1"/>
    <property type="match status" value="1"/>
</dbReference>
<dbReference type="InterPro" id="IPR029044">
    <property type="entry name" value="Nucleotide-diphossugar_trans"/>
</dbReference>
<dbReference type="InterPro" id="IPR015338">
    <property type="entry name" value="GT64_dom"/>
</dbReference>
<feature type="transmembrane region" description="Helical" evidence="6">
    <location>
        <begin position="437"/>
        <end position="461"/>
    </location>
</feature>
<dbReference type="Gene3D" id="3.90.550.10">
    <property type="entry name" value="Spore Coat Polysaccharide Biosynthesis Protein SpsA, Chain A"/>
    <property type="match status" value="1"/>
</dbReference>
<gene>
    <name evidence="10" type="ORF">WJX74_002820</name>
</gene>
<evidence type="ECO:0000256" key="6">
    <source>
        <dbReference type="SAM" id="Phobius"/>
    </source>
</evidence>
<proteinExistence type="inferred from homology"/>
<comment type="similarity">
    <text evidence="2">Belongs to the glycosyltransferase 64 family.</text>
</comment>
<evidence type="ECO:0000256" key="1">
    <source>
        <dbReference type="ARBA" id="ARBA00004370"/>
    </source>
</evidence>
<dbReference type="GO" id="GO:0016020">
    <property type="term" value="C:membrane"/>
    <property type="evidence" value="ECO:0007669"/>
    <property type="project" value="UniProtKB-SubCell"/>
</dbReference>
<sequence>MTRGFGVCLAFSVLLALSASPCESRRHGHTEKQHALSCRPDNEGSWSIGVYRGEGFTSLLPVEEAKPRLDGRAAWPVANPVVSCASVVGAPSNFVADPFLFANNDTIYIFHETKNGITGQGDIGVAASHDEGITWQHLGIALDEPWHLSYPFIFSWQDQVYMLPEASGSGGLRLYRAEDFPLVWKLDRLLLDKPLIDASLLEDHGTWWLFGSDHTRPGAHKNGELELYYSASPQGPWQPHPANPIANTARRRSARMGGRPLHYEGGIYRFAQDCTGTYGQGLEMMQITTLNQTHYQEEPRDLGFDPAPRRGPMEWNGVRHHHLDALQMSDGSWLAVMDGDSVVSGHISRGMLSKLSLVATVIACGLCLWCSHERCLACARSRMGRMLCLPLIARPMPWSKLRAKSASAATIDLSDPLLEVNDGKAWKVKANPRSWRLCLWKASMIGLTVLGCLALAVWAFMALCYPPGHAAEARLVDGQYSKFTLVTQSYDKRLVNLKLFTWHYSRCTSVSEILVVWNQGTPPDPKTLSSKVPVRIRPESRNSLNNRFWPDPQIQTRAVLSLDDDILFSCKDLEHGFAVWRRHPERLVGFYPRLAEGAPLMYSDDKQRMRAAGHYNIILAGGTYVDKAYYDSYWEPQHSPARTLVNELTNCEDLLLNFVVANATQSAGQQSVLYVRPRVRIHAWRLSGVGISSQYRPFARDRNWCMSKFEVMFGGNVLQTTRFDQHNIHGRMP</sequence>
<feature type="transmembrane region" description="Helical" evidence="6">
    <location>
        <begin position="351"/>
        <end position="370"/>
    </location>
</feature>